<dbReference type="Gene3D" id="3.40.50.2000">
    <property type="entry name" value="Glycogen Phosphorylase B"/>
    <property type="match status" value="2"/>
</dbReference>
<dbReference type="SUPFAM" id="SSF53756">
    <property type="entry name" value="UDP-Glycosyltransferase/glycogen phosphorylase"/>
    <property type="match status" value="1"/>
</dbReference>
<protein>
    <submittedName>
        <fullName evidence="3">Glycosyl transferase</fullName>
    </submittedName>
</protein>
<dbReference type="KEGG" id="cfus:CYFUS_001242"/>
<dbReference type="InterPro" id="IPR002213">
    <property type="entry name" value="UDP_glucos_trans"/>
</dbReference>
<feature type="compositionally biased region" description="Polar residues" evidence="1">
    <location>
        <begin position="398"/>
        <end position="408"/>
    </location>
</feature>
<evidence type="ECO:0000313" key="4">
    <source>
        <dbReference type="Proteomes" id="UP000217257"/>
    </source>
</evidence>
<evidence type="ECO:0000313" key="3">
    <source>
        <dbReference type="EMBL" id="ATB35828.1"/>
    </source>
</evidence>
<accession>A0A250IX17</accession>
<evidence type="ECO:0000256" key="1">
    <source>
        <dbReference type="SAM" id="MobiDB-lite"/>
    </source>
</evidence>
<dbReference type="RefSeq" id="WP_095984395.1">
    <property type="nucleotide sequence ID" value="NZ_CP022098.1"/>
</dbReference>
<dbReference type="PANTHER" id="PTHR21015:SF22">
    <property type="entry name" value="GLYCOSYLTRANSFERASE"/>
    <property type="match status" value="1"/>
</dbReference>
<dbReference type="InterPro" id="IPR010610">
    <property type="entry name" value="EryCIII-like_C"/>
</dbReference>
<dbReference type="Proteomes" id="UP000217257">
    <property type="component" value="Chromosome"/>
</dbReference>
<proteinExistence type="predicted"/>
<feature type="region of interest" description="Disordered" evidence="1">
    <location>
        <begin position="388"/>
        <end position="408"/>
    </location>
</feature>
<dbReference type="GO" id="GO:0016758">
    <property type="term" value="F:hexosyltransferase activity"/>
    <property type="evidence" value="ECO:0007669"/>
    <property type="project" value="UniProtKB-ARBA"/>
</dbReference>
<reference evidence="3 4" key="1">
    <citation type="submission" date="2017-06" db="EMBL/GenBank/DDBJ databases">
        <title>Sequencing and comparative analysis of myxobacterial genomes.</title>
        <authorList>
            <person name="Rupp O."/>
            <person name="Goesmann A."/>
            <person name="Sogaard-Andersen L."/>
        </authorList>
    </citation>
    <scope>NUCLEOTIDE SEQUENCE [LARGE SCALE GENOMIC DNA]</scope>
    <source>
        <strain evidence="3 4">DSM 52655</strain>
    </source>
</reference>
<dbReference type="EMBL" id="CP022098">
    <property type="protein sequence ID" value="ATB35828.1"/>
    <property type="molecule type" value="Genomic_DNA"/>
</dbReference>
<organism evidence="3 4">
    <name type="scientific">Cystobacter fuscus</name>
    <dbReference type="NCBI Taxonomy" id="43"/>
    <lineage>
        <taxon>Bacteria</taxon>
        <taxon>Pseudomonadati</taxon>
        <taxon>Myxococcota</taxon>
        <taxon>Myxococcia</taxon>
        <taxon>Myxococcales</taxon>
        <taxon>Cystobacterineae</taxon>
        <taxon>Archangiaceae</taxon>
        <taxon>Cystobacter</taxon>
    </lineage>
</organism>
<dbReference type="AlphaFoldDB" id="A0A250IX17"/>
<dbReference type="GO" id="GO:0008194">
    <property type="term" value="F:UDP-glycosyltransferase activity"/>
    <property type="evidence" value="ECO:0007669"/>
    <property type="project" value="InterPro"/>
</dbReference>
<sequence length="408" mass="45318">MRYLFCSLDNFGFLFSSLGIAEALRRRGHEIAFVTDLKLAGVVERAGFQRIPRGEPDGSSFLVEISGHPMDTMRQVRHVERALERFPADVLVTQQLALGPYVVAERKALPVATVGMASYLWPHGPPPEEAEQREKLVRRYRGFYLAYALVREMLGMERRAHDIHESPLVGDLFLLRSVPELEGNVETLPPQVHFVGDCLWEPPGPPDAELDTWLAAARESGEPLLYVQPGRAFNKRAFWRSLVEALTGQPVRVVAAVGRMDREVEQVPENFFVRPHVSQGAILPHARAVVSNATTTSVLGALTHGLPLLLIPGGGGAEQPDITQRCVRVQAGLHLEDNEAEPARLLEMVRELLGREELRTAAARLQSTFQRAGGHERAAHLLEELGRRRAPVWREPPSATQTPARGET</sequence>
<dbReference type="PANTHER" id="PTHR21015">
    <property type="entry name" value="UDP-N-ACETYLGLUCOSAMINE--N-ACETYLMURAMYL-(PENTAPEPTIDE) PYROPHOSPHORYL-UNDECAPRENOL N-ACETYLGLUCOSAMINE TRANSFERASE 1"/>
    <property type="match status" value="1"/>
</dbReference>
<feature type="domain" description="Erythromycin biosynthesis protein CIII-like C-terminal" evidence="2">
    <location>
        <begin position="258"/>
        <end position="367"/>
    </location>
</feature>
<dbReference type="Pfam" id="PF06722">
    <property type="entry name" value="EryCIII-like_C"/>
    <property type="match status" value="1"/>
</dbReference>
<keyword evidence="3" id="KW-0808">Transferase</keyword>
<gene>
    <name evidence="3" type="ORF">CYFUS_001242</name>
</gene>
<name>A0A250IX17_9BACT</name>
<evidence type="ECO:0000259" key="2">
    <source>
        <dbReference type="Pfam" id="PF06722"/>
    </source>
</evidence>
<dbReference type="CDD" id="cd03784">
    <property type="entry name" value="GT1_Gtf-like"/>
    <property type="match status" value="1"/>
</dbReference>